<sequence>MTDDLEKELVPSDIPGFRMGQKKTIDEYTRLDSKDESLNKWKQSLGLNTGKPLVVQPDDKRTVVVVSMTLNIKGQKPVVVNLEKEDSISLKSKKIKFKIKERSVYHLVIRFRIQHDIITGLRYMQGVKKAGITVDRMDEPLGSYAPNTEDKPYYEKVFPEVEAPSGLLARGSCNALSKFIDDDKTTHLTLPWSFQITK</sequence>
<gene>
    <name evidence="5" type="ORF">FOA43_000187</name>
</gene>
<evidence type="ECO:0000313" key="5">
    <source>
        <dbReference type="EMBL" id="QPG72884.1"/>
    </source>
</evidence>
<dbReference type="KEGG" id="bnn:FOA43_000187"/>
<evidence type="ECO:0000256" key="1">
    <source>
        <dbReference type="ARBA" id="ARBA00004496"/>
    </source>
</evidence>
<proteinExistence type="inferred from homology"/>
<keyword evidence="3" id="KW-0343">GTPase activation</keyword>
<organism evidence="5 6">
    <name type="scientific">Eeniella nana</name>
    <name type="common">Yeast</name>
    <name type="synonym">Brettanomyces nanus</name>
    <dbReference type="NCBI Taxonomy" id="13502"/>
    <lineage>
        <taxon>Eukaryota</taxon>
        <taxon>Fungi</taxon>
        <taxon>Dikarya</taxon>
        <taxon>Ascomycota</taxon>
        <taxon>Saccharomycotina</taxon>
        <taxon>Pichiomycetes</taxon>
        <taxon>Pichiales</taxon>
        <taxon>Pichiaceae</taxon>
        <taxon>Brettanomyces</taxon>
    </lineage>
</organism>
<dbReference type="GeneID" id="62193588"/>
<dbReference type="EMBL" id="CP064812">
    <property type="protein sequence ID" value="QPG72884.1"/>
    <property type="molecule type" value="Genomic_DNA"/>
</dbReference>
<dbReference type="GO" id="GO:0005829">
    <property type="term" value="C:cytosol"/>
    <property type="evidence" value="ECO:0007669"/>
    <property type="project" value="TreeGrafter"/>
</dbReference>
<dbReference type="InterPro" id="IPR000406">
    <property type="entry name" value="Rho_GDI"/>
</dbReference>
<comment type="similarity">
    <text evidence="2">Belongs to the Rho GDI family.</text>
</comment>
<evidence type="ECO:0000256" key="2">
    <source>
        <dbReference type="ARBA" id="ARBA00009758"/>
    </source>
</evidence>
<dbReference type="GO" id="GO:0007266">
    <property type="term" value="P:Rho protein signal transduction"/>
    <property type="evidence" value="ECO:0007669"/>
    <property type="project" value="InterPro"/>
</dbReference>
<evidence type="ECO:0000256" key="3">
    <source>
        <dbReference type="ARBA" id="ARBA00022468"/>
    </source>
</evidence>
<reference evidence="5" key="1">
    <citation type="submission" date="2020-10" db="EMBL/GenBank/DDBJ databases">
        <authorList>
            <person name="Roach M.J.R."/>
        </authorList>
    </citation>
    <scope>NUCLEOTIDE SEQUENCE</scope>
    <source>
        <strain evidence="5">CBS 1945</strain>
    </source>
</reference>
<dbReference type="RefSeq" id="XP_038776449.1">
    <property type="nucleotide sequence ID" value="XM_038920521.1"/>
</dbReference>
<protein>
    <recommendedName>
        <fullName evidence="7">Rho GDP-dissociation inhibitor</fullName>
    </recommendedName>
</protein>
<dbReference type="GO" id="GO:0016020">
    <property type="term" value="C:membrane"/>
    <property type="evidence" value="ECO:0007669"/>
    <property type="project" value="TreeGrafter"/>
</dbReference>
<dbReference type="PANTHER" id="PTHR10980:SF3">
    <property type="entry name" value="LD16419P"/>
    <property type="match status" value="1"/>
</dbReference>
<dbReference type="InterPro" id="IPR014756">
    <property type="entry name" value="Ig_E-set"/>
</dbReference>
<dbReference type="PANTHER" id="PTHR10980">
    <property type="entry name" value="RHO GDP-DISSOCIATION INHIBITOR"/>
    <property type="match status" value="1"/>
</dbReference>
<evidence type="ECO:0000313" key="6">
    <source>
        <dbReference type="Proteomes" id="UP000662931"/>
    </source>
</evidence>
<dbReference type="Proteomes" id="UP000662931">
    <property type="component" value="Chromosome 1"/>
</dbReference>
<dbReference type="AlphaFoldDB" id="A0A875S0A2"/>
<comment type="subcellular location">
    <subcellularLocation>
        <location evidence="1">Cytoplasm</location>
    </subcellularLocation>
</comment>
<dbReference type="SUPFAM" id="SSF81296">
    <property type="entry name" value="E set domains"/>
    <property type="match status" value="1"/>
</dbReference>
<dbReference type="Gene3D" id="2.70.50.30">
    <property type="entry name" value="Coagulation Factor XIII, subunit A, domain 1"/>
    <property type="match status" value="1"/>
</dbReference>
<keyword evidence="6" id="KW-1185">Reference proteome</keyword>
<name>A0A875S0A2_EENNA</name>
<accession>A0A875S0A2</accession>
<dbReference type="Pfam" id="PF02115">
    <property type="entry name" value="Rho_GDI"/>
    <property type="match status" value="1"/>
</dbReference>
<evidence type="ECO:0000256" key="4">
    <source>
        <dbReference type="ARBA" id="ARBA00022490"/>
    </source>
</evidence>
<dbReference type="GO" id="GO:0005094">
    <property type="term" value="F:Rho GDP-dissociation inhibitor activity"/>
    <property type="evidence" value="ECO:0007669"/>
    <property type="project" value="InterPro"/>
</dbReference>
<dbReference type="InterPro" id="IPR024792">
    <property type="entry name" value="RhoGDI_dom_sf"/>
</dbReference>
<dbReference type="FunFam" id="2.70.50.30:FF:000004">
    <property type="entry name" value="Rho GDP-dissociation inhibitor 1"/>
    <property type="match status" value="1"/>
</dbReference>
<dbReference type="OrthoDB" id="1683373at2759"/>
<evidence type="ECO:0008006" key="7">
    <source>
        <dbReference type="Google" id="ProtNLM"/>
    </source>
</evidence>
<dbReference type="GO" id="GO:0005096">
    <property type="term" value="F:GTPase activator activity"/>
    <property type="evidence" value="ECO:0007669"/>
    <property type="project" value="UniProtKB-KW"/>
</dbReference>
<keyword evidence="4" id="KW-0963">Cytoplasm</keyword>